<evidence type="ECO:0000259" key="3">
    <source>
        <dbReference type="Pfam" id="PF07715"/>
    </source>
</evidence>
<proteinExistence type="inferred from homology"/>
<dbReference type="EMBL" id="CP149822">
    <property type="protein sequence ID" value="WZN40879.1"/>
    <property type="molecule type" value="Genomic_DNA"/>
</dbReference>
<evidence type="ECO:0000256" key="1">
    <source>
        <dbReference type="PROSITE-ProRule" id="PRU01360"/>
    </source>
</evidence>
<feature type="signal peptide" evidence="2">
    <location>
        <begin position="1"/>
        <end position="27"/>
    </location>
</feature>
<keyword evidence="1" id="KW-0812">Transmembrane</keyword>
<keyword evidence="1" id="KW-1134">Transmembrane beta strand</keyword>
<dbReference type="RefSeq" id="WP_341835744.1">
    <property type="nucleotide sequence ID" value="NZ_CP149822.1"/>
</dbReference>
<keyword evidence="4" id="KW-0675">Receptor</keyword>
<evidence type="ECO:0000313" key="5">
    <source>
        <dbReference type="Proteomes" id="UP001485459"/>
    </source>
</evidence>
<name>A0ABZ2YPV3_9BACT</name>
<dbReference type="Gene3D" id="2.60.40.1120">
    <property type="entry name" value="Carboxypeptidase-like, regulatory domain"/>
    <property type="match status" value="1"/>
</dbReference>
<dbReference type="NCBIfam" id="TIGR04056">
    <property type="entry name" value="OMP_RagA_SusC"/>
    <property type="match status" value="1"/>
</dbReference>
<evidence type="ECO:0000313" key="4">
    <source>
        <dbReference type="EMBL" id="WZN40879.1"/>
    </source>
</evidence>
<keyword evidence="1" id="KW-0472">Membrane</keyword>
<protein>
    <submittedName>
        <fullName evidence="4">TonB-dependent receptor</fullName>
    </submittedName>
</protein>
<reference evidence="5" key="1">
    <citation type="submission" date="2024-03" db="EMBL/GenBank/DDBJ databases">
        <title>Chitinophaga horti sp. nov., isolated from garden soil.</title>
        <authorList>
            <person name="Lee D.S."/>
            <person name="Han D.M."/>
            <person name="Baek J.H."/>
            <person name="Choi D.G."/>
            <person name="Jeon J.H."/>
            <person name="Jeon C.O."/>
        </authorList>
    </citation>
    <scope>NUCLEOTIDE SEQUENCE [LARGE SCALE GENOMIC DNA]</scope>
    <source>
        <strain evidence="5">GPA1</strain>
    </source>
</reference>
<comment type="similarity">
    <text evidence="1">Belongs to the TonB-dependent receptor family.</text>
</comment>
<accession>A0ABZ2YPV3</accession>
<dbReference type="InterPro" id="IPR039426">
    <property type="entry name" value="TonB-dep_rcpt-like"/>
</dbReference>
<dbReference type="InterPro" id="IPR037066">
    <property type="entry name" value="Plug_dom_sf"/>
</dbReference>
<dbReference type="InterPro" id="IPR023996">
    <property type="entry name" value="TonB-dep_OMP_SusC/RagA"/>
</dbReference>
<keyword evidence="2" id="KW-0732">Signal</keyword>
<dbReference type="Proteomes" id="UP001485459">
    <property type="component" value="Chromosome"/>
</dbReference>
<dbReference type="PROSITE" id="PS52016">
    <property type="entry name" value="TONB_DEPENDENT_REC_3"/>
    <property type="match status" value="1"/>
</dbReference>
<keyword evidence="1" id="KW-0998">Cell outer membrane</keyword>
<evidence type="ECO:0000256" key="2">
    <source>
        <dbReference type="SAM" id="SignalP"/>
    </source>
</evidence>
<organism evidence="4 5">
    <name type="scientific">Chitinophaga pollutisoli</name>
    <dbReference type="NCBI Taxonomy" id="3133966"/>
    <lineage>
        <taxon>Bacteria</taxon>
        <taxon>Pseudomonadati</taxon>
        <taxon>Bacteroidota</taxon>
        <taxon>Chitinophagia</taxon>
        <taxon>Chitinophagales</taxon>
        <taxon>Chitinophagaceae</taxon>
        <taxon>Chitinophaga</taxon>
    </lineage>
</organism>
<dbReference type="Gene3D" id="2.170.130.10">
    <property type="entry name" value="TonB-dependent receptor, plug domain"/>
    <property type="match status" value="1"/>
</dbReference>
<gene>
    <name evidence="4" type="ORF">WJU16_23225</name>
</gene>
<feature type="chain" id="PRO_5046371069" evidence="2">
    <location>
        <begin position="28"/>
        <end position="1057"/>
    </location>
</feature>
<dbReference type="NCBIfam" id="TIGR04057">
    <property type="entry name" value="SusC_RagA_signa"/>
    <property type="match status" value="1"/>
</dbReference>
<dbReference type="SUPFAM" id="SSF56935">
    <property type="entry name" value="Porins"/>
    <property type="match status" value="1"/>
</dbReference>
<sequence>MMKLYTRFRATCYMFLAVMLFALPARSQNKITVSGTVTDSASATPLPGVTVRVAGASIGGQTDELGRFSLSVPSNAVLVFGFLGYQSRQVAVGGREQLLVKLPATNENLNEVVVVGYGQQKKLSVTGAVASITSEDIRMTTSANLAVAMAGKLPGLTSIQSAGGQPGRDDATLYLRGVATTNGASPLILIDDVPRDNIRTIDPNEVATITVLKDASATAAYGVRGANGVILITTKRGQPGKAELSLSVDQSWASFTHEPKRLHSVEYMRLRNEASKNDGITEAPFPEDIIAKYENPLIGLDPNDPDFEAKAKVRRYMYPDHDYYRELIKRFAPQTRVNMGIRGGTEKVSYFANANYLHQGGNLNVEPKSKLGYDPSAKMDRWSFRSNLDYKISGSLKSFLNIGSYIERVNMPSAGVYPNSSTDWMISDLIYQAQTILPITPGPTALPGFGIPEGAIIDPGYLDRSAFEVMNRQGYRHEVRSNLNSSLGLDWDLGKLITPGLSMRGMISFDSRGTTAMQGSKLEPLYLAQVNYATDELVYSIKRTGQNRLGLAKGADSRYNINMQGRINYARQFARKHDVTAMVLAQRDYWESTGGEIPFNVIGLSARATYGYDNRYLAEVNAGYNGSEQFAPNRRYGFFPAASVGWVVSNEAFLKGNNIITSLKLRGSYGKVGNDKMGGARFLYQSNITMGGGPLSSLGLGQGVSQGLLGNPDITWEEALKRNIGIDLQLFRDLSITFDYYTEDRSKILITRGTIPAIQGVPLGNIPKVNMGEVFNKGLEIELEYHRQLNRNWFVQFRGNYGTNKNEVRFIDEAINDESYVYRLRRTGYPLGQHWGYQIDRSNGNGFFNSQEELDAYLAKTTYGFGSPRVGDFIYKDLNGDGVVNDKDMQPLRNTHIPGFTWGATFSATWKMVDVTLFFQGVGKYTGRYADNGVYEIIKQGTYFDMHRNAWTPERYAAGEKITYPALSTKSNTNFTANDFFITDRAFTRLRNVEVAVNLPKSWISPIGLRTARIHVGGQNLITWSKNFVMTHLDPEGNNAIGYPITRTFSVGFNTSF</sequence>
<dbReference type="Pfam" id="PF13715">
    <property type="entry name" value="CarbopepD_reg_2"/>
    <property type="match status" value="1"/>
</dbReference>
<dbReference type="Pfam" id="PF07715">
    <property type="entry name" value="Plug"/>
    <property type="match status" value="1"/>
</dbReference>
<keyword evidence="5" id="KW-1185">Reference proteome</keyword>
<dbReference type="InterPro" id="IPR012910">
    <property type="entry name" value="Plug_dom"/>
</dbReference>
<dbReference type="SUPFAM" id="SSF49464">
    <property type="entry name" value="Carboxypeptidase regulatory domain-like"/>
    <property type="match status" value="1"/>
</dbReference>
<dbReference type="InterPro" id="IPR023997">
    <property type="entry name" value="TonB-dep_OMP_SusC/RagA_CS"/>
</dbReference>
<keyword evidence="1" id="KW-0813">Transport</keyword>
<feature type="domain" description="TonB-dependent receptor plug" evidence="3">
    <location>
        <begin position="122"/>
        <end position="229"/>
    </location>
</feature>
<comment type="subcellular location">
    <subcellularLocation>
        <location evidence="1">Cell outer membrane</location>
        <topology evidence="1">Multi-pass membrane protein</topology>
    </subcellularLocation>
</comment>
<dbReference type="InterPro" id="IPR008969">
    <property type="entry name" value="CarboxyPept-like_regulatory"/>
</dbReference>